<dbReference type="RefSeq" id="WP_311673957.1">
    <property type="nucleotide sequence ID" value="NZ_JAVREQ010000013.1"/>
</dbReference>
<evidence type="ECO:0000313" key="1">
    <source>
        <dbReference type="EMBL" id="MDT0380184.1"/>
    </source>
</evidence>
<dbReference type="InterPro" id="IPR016035">
    <property type="entry name" value="Acyl_Trfase/lysoPLipase"/>
</dbReference>
<dbReference type="Proteomes" id="UP001183414">
    <property type="component" value="Unassembled WGS sequence"/>
</dbReference>
<comment type="caution">
    <text evidence="1">The sequence shown here is derived from an EMBL/GenBank/DDBJ whole genome shotgun (WGS) entry which is preliminary data.</text>
</comment>
<evidence type="ECO:0008006" key="3">
    <source>
        <dbReference type="Google" id="ProtNLM"/>
    </source>
</evidence>
<protein>
    <recommendedName>
        <fullName evidence="3">PNPLA domain-containing protein</fullName>
    </recommendedName>
</protein>
<reference evidence="2" key="1">
    <citation type="submission" date="2023-07" db="EMBL/GenBank/DDBJ databases">
        <title>30 novel species of actinomycetes from the DSMZ collection.</title>
        <authorList>
            <person name="Nouioui I."/>
        </authorList>
    </citation>
    <scope>NUCLEOTIDE SEQUENCE [LARGE SCALE GENOMIC DNA]</scope>
    <source>
        <strain evidence="2">DSM 42041</strain>
    </source>
</reference>
<dbReference type="SUPFAM" id="SSF52151">
    <property type="entry name" value="FabD/lysophospholipase-like"/>
    <property type="match status" value="1"/>
</dbReference>
<evidence type="ECO:0000313" key="2">
    <source>
        <dbReference type="Proteomes" id="UP001183414"/>
    </source>
</evidence>
<sequence>MGEEARRTLVLGGGALNGEARAIGILAGLADAELELGDADLVSGASAGAVIGTQLSMRTLARG</sequence>
<keyword evidence="2" id="KW-1185">Reference proteome</keyword>
<proteinExistence type="predicted"/>
<dbReference type="Gene3D" id="3.40.1090.10">
    <property type="entry name" value="Cytosolic phospholipase A2 catalytic domain"/>
    <property type="match status" value="1"/>
</dbReference>
<dbReference type="EMBL" id="JAVREQ010000013">
    <property type="protein sequence ID" value="MDT0380184.1"/>
    <property type="molecule type" value="Genomic_DNA"/>
</dbReference>
<accession>A0ABU2NT74</accession>
<name>A0ABU2NT74_9ACTN</name>
<gene>
    <name evidence="1" type="ORF">RM572_15600</name>
</gene>
<organism evidence="1 2">
    <name type="scientific">Streptomyces hazeniae</name>
    <dbReference type="NCBI Taxonomy" id="3075538"/>
    <lineage>
        <taxon>Bacteria</taxon>
        <taxon>Bacillati</taxon>
        <taxon>Actinomycetota</taxon>
        <taxon>Actinomycetes</taxon>
        <taxon>Kitasatosporales</taxon>
        <taxon>Streptomycetaceae</taxon>
        <taxon>Streptomyces</taxon>
    </lineage>
</organism>